<protein>
    <submittedName>
        <fullName evidence="1">Uncharacterized protein</fullName>
    </submittedName>
</protein>
<evidence type="ECO:0000313" key="1">
    <source>
        <dbReference type="EMBL" id="MDH5832153.1"/>
    </source>
</evidence>
<gene>
    <name evidence="1" type="ORF">QFW80_16670</name>
</gene>
<sequence length="43" mass="4818">MAALDQAPTGLAVEATMAERERLRLEAEAQRQRQGVLWLRPAI</sequence>
<comment type="caution">
    <text evidence="1">The sequence shown here is derived from an EMBL/GenBank/DDBJ whole genome shotgun (WGS) entry which is preliminary data.</text>
</comment>
<reference evidence="1 2" key="1">
    <citation type="submission" date="2023-04" db="EMBL/GenBank/DDBJ databases">
        <title>Luteimonas sp. M1R5S18.</title>
        <authorList>
            <person name="Sun J.-Q."/>
        </authorList>
    </citation>
    <scope>NUCLEOTIDE SEQUENCE [LARGE SCALE GENOMIC DNA]</scope>
    <source>
        <strain evidence="1 2">M1R5S18</strain>
    </source>
</reference>
<dbReference type="RefSeq" id="WP_280603173.1">
    <property type="nucleotide sequence ID" value="NZ_JARXRN010000029.1"/>
</dbReference>
<organism evidence="1 2">
    <name type="scientific">Luteimonas rhizosphaericola</name>
    <dbReference type="NCBI Taxonomy" id="3042024"/>
    <lineage>
        <taxon>Bacteria</taxon>
        <taxon>Pseudomonadati</taxon>
        <taxon>Pseudomonadota</taxon>
        <taxon>Gammaproteobacteria</taxon>
        <taxon>Lysobacterales</taxon>
        <taxon>Lysobacteraceae</taxon>
        <taxon>Luteimonas</taxon>
    </lineage>
</organism>
<evidence type="ECO:0000313" key="2">
    <source>
        <dbReference type="Proteomes" id="UP001156831"/>
    </source>
</evidence>
<dbReference type="EMBL" id="JARXRN010000029">
    <property type="protein sequence ID" value="MDH5832153.1"/>
    <property type="molecule type" value="Genomic_DNA"/>
</dbReference>
<proteinExistence type="predicted"/>
<dbReference type="Proteomes" id="UP001156831">
    <property type="component" value="Unassembled WGS sequence"/>
</dbReference>
<name>A0ABT6JNW3_9GAMM</name>
<accession>A0ABT6JNW3</accession>
<keyword evidence="2" id="KW-1185">Reference proteome</keyword>